<sequence>MVDVPRDFQPLSIDIEKEEISCDYKMLKVDSFDNTHNPNTHLIEFRPRC</sequence>
<dbReference type="AlphaFoldDB" id="A0ABD1L4R5"/>
<dbReference type="Proteomes" id="UP001603857">
    <property type="component" value="Unassembled WGS sequence"/>
</dbReference>
<dbReference type="EMBL" id="JBGMDY010000011">
    <property type="protein sequence ID" value="KAL2318494.1"/>
    <property type="molecule type" value="Genomic_DNA"/>
</dbReference>
<evidence type="ECO:0000313" key="1">
    <source>
        <dbReference type="EMBL" id="KAL2318494.1"/>
    </source>
</evidence>
<keyword evidence="2" id="KW-1185">Reference proteome</keyword>
<gene>
    <name evidence="1" type="ORF">Fmac_032370</name>
</gene>
<comment type="caution">
    <text evidence="1">The sequence shown here is derived from an EMBL/GenBank/DDBJ whole genome shotgun (WGS) entry which is preliminary data.</text>
</comment>
<evidence type="ECO:0000313" key="2">
    <source>
        <dbReference type="Proteomes" id="UP001603857"/>
    </source>
</evidence>
<protein>
    <submittedName>
        <fullName evidence="1">Uncharacterized protein</fullName>
    </submittedName>
</protein>
<name>A0ABD1L4R5_9FABA</name>
<accession>A0ABD1L4R5</accession>
<reference evidence="1 2" key="1">
    <citation type="submission" date="2024-08" db="EMBL/GenBank/DDBJ databases">
        <title>Insights into the chromosomal genome structure of Flemingia macrophylla.</title>
        <authorList>
            <person name="Ding Y."/>
            <person name="Zhao Y."/>
            <person name="Bi W."/>
            <person name="Wu M."/>
            <person name="Zhao G."/>
            <person name="Gong Y."/>
            <person name="Li W."/>
            <person name="Zhang P."/>
        </authorList>
    </citation>
    <scope>NUCLEOTIDE SEQUENCE [LARGE SCALE GENOMIC DNA]</scope>
    <source>
        <strain evidence="1">DYQJB</strain>
        <tissue evidence="1">Leaf</tissue>
    </source>
</reference>
<proteinExistence type="predicted"/>
<organism evidence="1 2">
    <name type="scientific">Flemingia macrophylla</name>
    <dbReference type="NCBI Taxonomy" id="520843"/>
    <lineage>
        <taxon>Eukaryota</taxon>
        <taxon>Viridiplantae</taxon>
        <taxon>Streptophyta</taxon>
        <taxon>Embryophyta</taxon>
        <taxon>Tracheophyta</taxon>
        <taxon>Spermatophyta</taxon>
        <taxon>Magnoliopsida</taxon>
        <taxon>eudicotyledons</taxon>
        <taxon>Gunneridae</taxon>
        <taxon>Pentapetalae</taxon>
        <taxon>rosids</taxon>
        <taxon>fabids</taxon>
        <taxon>Fabales</taxon>
        <taxon>Fabaceae</taxon>
        <taxon>Papilionoideae</taxon>
        <taxon>50 kb inversion clade</taxon>
        <taxon>NPAAA clade</taxon>
        <taxon>indigoferoid/millettioid clade</taxon>
        <taxon>Phaseoleae</taxon>
        <taxon>Flemingia</taxon>
    </lineage>
</organism>